<feature type="region of interest" description="Disordered" evidence="1">
    <location>
        <begin position="1"/>
        <end position="30"/>
    </location>
</feature>
<feature type="compositionally biased region" description="Pro residues" evidence="1">
    <location>
        <begin position="70"/>
        <end position="79"/>
    </location>
</feature>
<organism evidence="2 3">
    <name type="scientific">Balaenoptera acutorostrata</name>
    <name type="common">Common minke whale</name>
    <name type="synonym">Balaena rostrata</name>
    <dbReference type="NCBI Taxonomy" id="9767"/>
    <lineage>
        <taxon>Eukaryota</taxon>
        <taxon>Metazoa</taxon>
        <taxon>Chordata</taxon>
        <taxon>Craniata</taxon>
        <taxon>Vertebrata</taxon>
        <taxon>Euteleostomi</taxon>
        <taxon>Mammalia</taxon>
        <taxon>Eutheria</taxon>
        <taxon>Laurasiatheria</taxon>
        <taxon>Artiodactyla</taxon>
        <taxon>Whippomorpha</taxon>
        <taxon>Cetacea</taxon>
        <taxon>Mysticeti</taxon>
        <taxon>Balaenopteridae</taxon>
        <taxon>Balaenoptera</taxon>
    </lineage>
</organism>
<dbReference type="RefSeq" id="XP_057404118.1">
    <property type="nucleotide sequence ID" value="XM_057548135.1"/>
</dbReference>
<dbReference type="Proteomes" id="UP001652580">
    <property type="component" value="Chromosome 6"/>
</dbReference>
<keyword evidence="2" id="KW-1185">Reference proteome</keyword>
<evidence type="ECO:0000256" key="1">
    <source>
        <dbReference type="SAM" id="MobiDB-lite"/>
    </source>
</evidence>
<sequence>MRVPGKRWPRGAHQARPPRSPPQTGLGGESVTVAAAADLASLARRLRSAERRHPLLPRAERGSAGKTARAPPPTVPIPRTPEKRLPGARAGRGHDPEEEGEKANGGLRPREIREIWETCSALGDSCSLRTRTRPQSPDDSAATHPPVEGQGDSGKGARTAPAGSPCARARAPSRDRWGPALSGSRELPNSLKVPGTFLLWA</sequence>
<accession>A0ABM3TPU5</accession>
<evidence type="ECO:0000313" key="3">
    <source>
        <dbReference type="RefSeq" id="XP_057404118.1"/>
    </source>
</evidence>
<evidence type="ECO:0000313" key="2">
    <source>
        <dbReference type="Proteomes" id="UP001652580"/>
    </source>
</evidence>
<dbReference type="GeneID" id="130708359"/>
<reference evidence="3" key="1">
    <citation type="submission" date="2025-08" db="UniProtKB">
        <authorList>
            <consortium name="RefSeq"/>
        </authorList>
    </citation>
    <scope>IDENTIFICATION</scope>
</reference>
<feature type="compositionally biased region" description="Basic residues" evidence="1">
    <location>
        <begin position="1"/>
        <end position="10"/>
    </location>
</feature>
<protein>
    <submittedName>
        <fullName evidence="3">Uncharacterized protein LOC130708359</fullName>
    </submittedName>
</protein>
<gene>
    <name evidence="3" type="primary">LOC130708359</name>
</gene>
<name>A0ABM3TPU5_BALAC</name>
<proteinExistence type="predicted"/>
<feature type="region of interest" description="Disordered" evidence="1">
    <location>
        <begin position="46"/>
        <end position="109"/>
    </location>
</feature>
<feature type="region of interest" description="Disordered" evidence="1">
    <location>
        <begin position="127"/>
        <end position="189"/>
    </location>
</feature>
<feature type="compositionally biased region" description="Basic and acidic residues" evidence="1">
    <location>
        <begin position="47"/>
        <end position="63"/>
    </location>
</feature>
<feature type="compositionally biased region" description="Polar residues" evidence="1">
    <location>
        <begin position="127"/>
        <end position="138"/>
    </location>
</feature>